<evidence type="ECO:0000313" key="14">
    <source>
        <dbReference type="RefSeq" id="XP_032826561.1"/>
    </source>
</evidence>
<dbReference type="PANTHER" id="PTHR46208">
    <property type="entry name" value="MITOCHONDRIAL IMPORT RECEPTOR SUBUNIT TOM70"/>
    <property type="match status" value="1"/>
</dbReference>
<comment type="similarity">
    <text evidence="9">Belongs to the Tom70 family.</text>
</comment>
<feature type="repeat" description="TPR" evidence="10">
    <location>
        <begin position="471"/>
        <end position="504"/>
    </location>
</feature>
<evidence type="ECO:0000256" key="3">
    <source>
        <dbReference type="ARBA" id="ARBA00022737"/>
    </source>
</evidence>
<dbReference type="RefSeq" id="XP_032826561.1">
    <property type="nucleotide sequence ID" value="XM_032970670.1"/>
</dbReference>
<evidence type="ECO:0000256" key="8">
    <source>
        <dbReference type="ARBA" id="ARBA00023136"/>
    </source>
</evidence>
<evidence type="ECO:0000256" key="7">
    <source>
        <dbReference type="ARBA" id="ARBA00023128"/>
    </source>
</evidence>
<proteinExistence type="inferred from homology"/>
<evidence type="ECO:0000256" key="11">
    <source>
        <dbReference type="SAM" id="MobiDB-lite"/>
    </source>
</evidence>
<dbReference type="SUPFAM" id="SSF48452">
    <property type="entry name" value="TPR-like"/>
    <property type="match status" value="2"/>
</dbReference>
<keyword evidence="3" id="KW-0677">Repeat</keyword>
<dbReference type="GO" id="GO:0030150">
    <property type="term" value="P:protein import into mitochondrial matrix"/>
    <property type="evidence" value="ECO:0007669"/>
    <property type="project" value="TreeGrafter"/>
</dbReference>
<dbReference type="GO" id="GO:0005741">
    <property type="term" value="C:mitochondrial outer membrane"/>
    <property type="evidence" value="ECO:0007669"/>
    <property type="project" value="UniProtKB-SubCell"/>
</dbReference>
<dbReference type="Pfam" id="PF13181">
    <property type="entry name" value="TPR_8"/>
    <property type="match status" value="3"/>
</dbReference>
<dbReference type="InterPro" id="IPR011990">
    <property type="entry name" value="TPR-like_helical_dom_sf"/>
</dbReference>
<evidence type="ECO:0000256" key="12">
    <source>
        <dbReference type="SAM" id="Phobius"/>
    </source>
</evidence>
<sequence>MAASRPVLDVAVPAGPALSMVPAPRPPNPVPLSASGPGSAWSWRAALAVGAPLLVVGAAAYLVWRRRALGKRREPEGSASPPGPPLLPSGKGGEAKESESEAGKGSDEQTPLEKAHAAKNRGNRLFKAGRFADAVQCYSQAITLGVGATKEELATFYQNRAAALQQMGDWDAVLSDCDRALELHPRYVKALHRRARVHEQAGRHGPCLEDITAVCILEGFQNQQSMVIADRVLKELGRERARERYKDREPVFPSAQFVQSYFNSFNEDPTLISETDGTNPIQDGAPSSAYEQACERVRAGDYTRVIALCDEELGDGSGEGPWVPRAQLLRATFQLLSGSAVAAQVDLDQLIDSETVPVKVRVNALIKRGSMHMQSQDVARSVQDFARALELDPNNADVHHHRGQLHILLDRVDEAMSDFEECVRLKQDFPLARAQRCFAQYRAALSHSSPSEIQASMKAFDKLIRDCPRCAEAYALYAQALTDQQMFDRADEMYDSCIQLEPNNATTYVHKGLLQLQWRQDLDAGVRLISRAIQIDPKCDFAYETLGTIEVQRGNLTRAVQLFEEAVTLSKSEMEMAHLLSLCHAAQAQLAVATKYGLMPPSV</sequence>
<dbReference type="GO" id="GO:0008320">
    <property type="term" value="F:protein transmembrane transporter activity"/>
    <property type="evidence" value="ECO:0007669"/>
    <property type="project" value="TreeGrafter"/>
</dbReference>
<evidence type="ECO:0000256" key="9">
    <source>
        <dbReference type="ARBA" id="ARBA00038030"/>
    </source>
</evidence>
<dbReference type="Gene3D" id="1.25.40.10">
    <property type="entry name" value="Tetratricopeptide repeat domain"/>
    <property type="match status" value="2"/>
</dbReference>
<keyword evidence="14" id="KW-0675">Receptor</keyword>
<feature type="repeat" description="TPR" evidence="10">
    <location>
        <begin position="540"/>
        <end position="573"/>
    </location>
</feature>
<keyword evidence="8 12" id="KW-0472">Membrane</keyword>
<evidence type="ECO:0000256" key="1">
    <source>
        <dbReference type="ARBA" id="ARBA00004572"/>
    </source>
</evidence>
<keyword evidence="7" id="KW-0496">Mitochondrion</keyword>
<keyword evidence="4" id="KW-1000">Mitochondrion outer membrane</keyword>
<evidence type="ECO:0000256" key="6">
    <source>
        <dbReference type="ARBA" id="ARBA00022989"/>
    </source>
</evidence>
<reference evidence="14" key="1">
    <citation type="submission" date="2025-08" db="UniProtKB">
        <authorList>
            <consortium name="RefSeq"/>
        </authorList>
    </citation>
    <scope>IDENTIFICATION</scope>
    <source>
        <tissue evidence="14">Sperm</tissue>
    </source>
</reference>
<evidence type="ECO:0000256" key="10">
    <source>
        <dbReference type="PROSITE-ProRule" id="PRU00339"/>
    </source>
</evidence>
<feature type="compositionally biased region" description="Basic and acidic residues" evidence="11">
    <location>
        <begin position="93"/>
        <end position="115"/>
    </location>
</feature>
<feature type="repeat" description="TPR" evidence="10">
    <location>
        <begin position="154"/>
        <end position="187"/>
    </location>
</feature>
<feature type="repeat" description="TPR" evidence="10">
    <location>
        <begin position="362"/>
        <end position="395"/>
    </location>
</feature>
<keyword evidence="6 12" id="KW-1133">Transmembrane helix</keyword>
<feature type="repeat" description="TPR" evidence="10">
    <location>
        <begin position="396"/>
        <end position="429"/>
    </location>
</feature>
<evidence type="ECO:0000256" key="2">
    <source>
        <dbReference type="ARBA" id="ARBA00022692"/>
    </source>
</evidence>
<keyword evidence="5 10" id="KW-0802">TPR repeat</keyword>
<dbReference type="Proteomes" id="UP001318040">
    <property type="component" value="Chromosome 3"/>
</dbReference>
<feature type="transmembrane region" description="Helical" evidence="12">
    <location>
        <begin position="41"/>
        <end position="64"/>
    </location>
</feature>
<evidence type="ECO:0000256" key="4">
    <source>
        <dbReference type="ARBA" id="ARBA00022787"/>
    </source>
</evidence>
<name>A0AAJ7U0U3_PETMA</name>
<dbReference type="Pfam" id="PF13374">
    <property type="entry name" value="TPR_10"/>
    <property type="match status" value="1"/>
</dbReference>
<feature type="region of interest" description="Disordered" evidence="11">
    <location>
        <begin position="71"/>
        <end position="115"/>
    </location>
</feature>
<gene>
    <name evidence="14" type="primary">TOMM70</name>
</gene>
<dbReference type="CTD" id="9868"/>
<evidence type="ECO:0000256" key="5">
    <source>
        <dbReference type="ARBA" id="ARBA00022803"/>
    </source>
</evidence>
<dbReference type="GO" id="GO:0045039">
    <property type="term" value="P:protein insertion into mitochondrial inner membrane"/>
    <property type="evidence" value="ECO:0007669"/>
    <property type="project" value="TreeGrafter"/>
</dbReference>
<comment type="subcellular location">
    <subcellularLocation>
        <location evidence="1">Mitochondrion outer membrane</location>
        <topology evidence="1">Single-pass membrane protein</topology>
    </subcellularLocation>
</comment>
<dbReference type="GO" id="GO:0030943">
    <property type="term" value="F:mitochondrion targeting sequence binding"/>
    <property type="evidence" value="ECO:0007669"/>
    <property type="project" value="TreeGrafter"/>
</dbReference>
<keyword evidence="13" id="KW-1185">Reference proteome</keyword>
<dbReference type="PROSITE" id="PS50005">
    <property type="entry name" value="TPR"/>
    <property type="match status" value="5"/>
</dbReference>
<protein>
    <submittedName>
        <fullName evidence="14">Mitochondrial import receptor subunit TOM70 isoform X1</fullName>
    </submittedName>
</protein>
<evidence type="ECO:0000313" key="13">
    <source>
        <dbReference type="Proteomes" id="UP001318040"/>
    </source>
</evidence>
<dbReference type="AlphaFoldDB" id="A0AAJ7U0U3"/>
<organism evidence="13 14">
    <name type="scientific">Petromyzon marinus</name>
    <name type="common">Sea lamprey</name>
    <dbReference type="NCBI Taxonomy" id="7757"/>
    <lineage>
        <taxon>Eukaryota</taxon>
        <taxon>Metazoa</taxon>
        <taxon>Chordata</taxon>
        <taxon>Craniata</taxon>
        <taxon>Vertebrata</taxon>
        <taxon>Cyclostomata</taxon>
        <taxon>Hyperoartia</taxon>
        <taxon>Petromyzontiformes</taxon>
        <taxon>Petromyzontidae</taxon>
        <taxon>Petromyzon</taxon>
    </lineage>
</organism>
<dbReference type="KEGG" id="pmrn:116951861"/>
<dbReference type="SMART" id="SM00028">
    <property type="entry name" value="TPR"/>
    <property type="match status" value="8"/>
</dbReference>
<accession>A0AAJ7U0U3</accession>
<dbReference type="PANTHER" id="PTHR46208:SF1">
    <property type="entry name" value="MITOCHONDRIAL IMPORT RECEPTOR SUBUNIT TOM70"/>
    <property type="match status" value="1"/>
</dbReference>
<keyword evidence="2 12" id="KW-0812">Transmembrane</keyword>
<dbReference type="InterPro" id="IPR019734">
    <property type="entry name" value="TPR_rpt"/>
</dbReference>